<dbReference type="CDD" id="cd13973">
    <property type="entry name" value="PK_MviN-like"/>
    <property type="match status" value="1"/>
</dbReference>
<feature type="transmembrane region" description="Helical" evidence="9">
    <location>
        <begin position="345"/>
        <end position="364"/>
    </location>
</feature>
<evidence type="ECO:0000256" key="3">
    <source>
        <dbReference type="ARBA" id="ARBA00022692"/>
    </source>
</evidence>
<feature type="transmembrane region" description="Helical" evidence="9">
    <location>
        <begin position="522"/>
        <end position="551"/>
    </location>
</feature>
<dbReference type="InterPro" id="IPR051050">
    <property type="entry name" value="Lipid_II_flippase_MurJ/MviN"/>
</dbReference>
<keyword evidence="3 9" id="KW-0812">Transmembrane</keyword>
<organism evidence="10 11">
    <name type="scientific">Corynebacterium suedekumii</name>
    <dbReference type="NCBI Taxonomy" id="3049801"/>
    <lineage>
        <taxon>Bacteria</taxon>
        <taxon>Bacillati</taxon>
        <taxon>Actinomycetota</taxon>
        <taxon>Actinomycetes</taxon>
        <taxon>Mycobacteriales</taxon>
        <taxon>Corynebacteriaceae</taxon>
        <taxon>Corynebacterium</taxon>
    </lineage>
</organism>
<evidence type="ECO:0000313" key="10">
    <source>
        <dbReference type="EMBL" id="WIM70962.1"/>
    </source>
</evidence>
<dbReference type="NCBIfam" id="TIGR01695">
    <property type="entry name" value="murJ_mviN"/>
    <property type="match status" value="1"/>
</dbReference>
<dbReference type="Proteomes" id="UP001238805">
    <property type="component" value="Chromosome"/>
</dbReference>
<dbReference type="Pfam" id="PF03023">
    <property type="entry name" value="MurJ"/>
    <property type="match status" value="1"/>
</dbReference>
<evidence type="ECO:0000256" key="4">
    <source>
        <dbReference type="ARBA" id="ARBA00022960"/>
    </source>
</evidence>
<keyword evidence="2" id="KW-1003">Cell membrane</keyword>
<name>A0ABY8VNM6_9CORY</name>
<feature type="transmembrane region" description="Helical" evidence="9">
    <location>
        <begin position="305"/>
        <end position="325"/>
    </location>
</feature>
<accession>A0ABY8VNM6</accession>
<feature type="transmembrane region" description="Helical" evidence="9">
    <location>
        <begin position="149"/>
        <end position="175"/>
    </location>
</feature>
<evidence type="ECO:0000256" key="1">
    <source>
        <dbReference type="ARBA" id="ARBA00004651"/>
    </source>
</evidence>
<evidence type="ECO:0000256" key="8">
    <source>
        <dbReference type="SAM" id="MobiDB-lite"/>
    </source>
</evidence>
<feature type="transmembrane region" description="Helical" evidence="9">
    <location>
        <begin position="563"/>
        <end position="587"/>
    </location>
</feature>
<keyword evidence="4" id="KW-0133">Cell shape</keyword>
<feature type="transmembrane region" description="Helical" evidence="9">
    <location>
        <begin position="95"/>
        <end position="112"/>
    </location>
</feature>
<dbReference type="PRINTS" id="PR01806">
    <property type="entry name" value="VIRFACTRMVIN"/>
</dbReference>
<dbReference type="CDD" id="cd13123">
    <property type="entry name" value="MATE_MurJ_like"/>
    <property type="match status" value="1"/>
</dbReference>
<dbReference type="EMBL" id="CP126970">
    <property type="protein sequence ID" value="WIM70962.1"/>
    <property type="molecule type" value="Genomic_DNA"/>
</dbReference>
<dbReference type="Gene3D" id="1.10.510.10">
    <property type="entry name" value="Transferase(Phosphotransferase) domain 1"/>
    <property type="match status" value="1"/>
</dbReference>
<feature type="transmembrane region" description="Helical" evidence="9">
    <location>
        <begin position="487"/>
        <end position="510"/>
    </location>
</feature>
<keyword evidence="6 9" id="KW-1133">Transmembrane helix</keyword>
<evidence type="ECO:0000256" key="2">
    <source>
        <dbReference type="ARBA" id="ARBA00022475"/>
    </source>
</evidence>
<dbReference type="InterPro" id="IPR004268">
    <property type="entry name" value="MurJ"/>
</dbReference>
<evidence type="ECO:0000256" key="7">
    <source>
        <dbReference type="ARBA" id="ARBA00023136"/>
    </source>
</evidence>
<feature type="transmembrane region" description="Helical" evidence="9">
    <location>
        <begin position="195"/>
        <end position="214"/>
    </location>
</feature>
<feature type="transmembrane region" description="Helical" evidence="9">
    <location>
        <begin position="226"/>
        <end position="244"/>
    </location>
</feature>
<dbReference type="Gene3D" id="3.30.200.20">
    <property type="entry name" value="Phosphorylase Kinase, domain 1"/>
    <property type="match status" value="1"/>
</dbReference>
<feature type="transmembrane region" description="Helical" evidence="9">
    <location>
        <begin position="264"/>
        <end position="285"/>
    </location>
</feature>
<dbReference type="RefSeq" id="WP_284875542.1">
    <property type="nucleotide sequence ID" value="NZ_CP126970.1"/>
</dbReference>
<feature type="transmembrane region" description="Helical" evidence="9">
    <location>
        <begin position="118"/>
        <end position="137"/>
    </location>
</feature>
<proteinExistence type="predicted"/>
<keyword evidence="11" id="KW-1185">Reference proteome</keyword>
<evidence type="ECO:0000256" key="6">
    <source>
        <dbReference type="ARBA" id="ARBA00022989"/>
    </source>
</evidence>
<evidence type="ECO:0000313" key="11">
    <source>
        <dbReference type="Proteomes" id="UP001238805"/>
    </source>
</evidence>
<sequence>MTPTDNAPAAGHRSRFVEPSPPAPVPEARTTGAVTPAADQDRSTLTTAPGMDVPAVADNAVVETQVASDADVVRAGGSMAVATLISRITGFLRNLLIGAALGSAIASAFNTANTLPNLITEIVLGAVLTSLVVPVLVRAEKEDPDRGAAFFRRLFTLSATLLIVVTLLATFAAPFLTRLALDEDGQVNVIQSTSFAFLLLPQIFFYGIFSLFMAVLNTKGIFKPGAWAPVANNVVSITVLVLYWTIPGSLNPAAPSGLSDPHVLLLGLGTTLGVVVQALIMLPYLKKAGVDLRPLWGLDDRLKQFGGMALAIVVYVAVSQAGYLVTTRIASISDAAAPNIYQQAWLLLQVPYGIIGVTLLTAIMPRLSRNAADGDDAAVVGDLNLASKLTFIALIPVVVFFTAFGPQIGNALFAYGKFDTESATLLGLTLSFSAFTLIPYALVLLHLRVFYAREEAWTPTFIIAGITATKILLSMLAPLVATSPSRVVILLGAANGFGFVAGAVIGALLLRRKLGHLGTRSLLRTTLWAAAASLIGIAVALVTDFLLLLLAGGILEPLGSVGFLLRIGVDGVIFLIATGIALSFSGLPEVQNLGRALARIPGLSRFVRPDTSLAIEVEAPSATERSAQLLAMDAFNSSPVPPPMSAGVVRGPRLVPGAPVSDGRFRLLADHGSVPGARFWQAKELATGRTVALTFVDTTGNAPLAPASPAAAAGVAAEVSRRTRKLTEIDGVAADIEVLAYRSGCLVVADWVPGSALKAVAEADDRLDPQAVALALAPLADAAAEAHARNTPLGLDNRARIRISTAGSAVLAFPAVLADSSRDRDRAAIASALTLLASSSTGLDELVETARDEDTDMSTLATRLRAFGGVEEESVPPTEADAESTGEILVVTEDSAPKPSERPGFGSKSYSGKMTAVIAVLAITAVVLVAVLTTYVASLFSTSDDGPVNPESIQGSRTETAPRALPVILPLAGSSSPELVDDDPTTGWRSDTVPAGVSLTLESPADLQHLVVETDSPGATFHVYELPAGTDPATVDTASLPELAAGTFIPGTNSIELVDAADVPGVLLWVTGGPATGDPVTVDDAQVIGFD</sequence>
<feature type="region of interest" description="Disordered" evidence="8">
    <location>
        <begin position="1"/>
        <end position="41"/>
    </location>
</feature>
<dbReference type="PANTHER" id="PTHR47019:SF1">
    <property type="entry name" value="LIPID II FLIPPASE MURJ"/>
    <property type="match status" value="1"/>
</dbReference>
<keyword evidence="7 9" id="KW-0472">Membrane</keyword>
<keyword evidence="5" id="KW-0573">Peptidoglycan synthesis</keyword>
<feature type="transmembrane region" description="Helical" evidence="9">
    <location>
        <begin position="425"/>
        <end position="445"/>
    </location>
</feature>
<dbReference type="PANTHER" id="PTHR47019">
    <property type="entry name" value="LIPID II FLIPPASE MURJ"/>
    <property type="match status" value="1"/>
</dbReference>
<evidence type="ECO:0000256" key="9">
    <source>
        <dbReference type="SAM" id="Phobius"/>
    </source>
</evidence>
<protein>
    <submittedName>
        <fullName evidence="10">Murein biosynthesis integral membrane protein MurJ</fullName>
    </submittedName>
</protein>
<feature type="transmembrane region" description="Helical" evidence="9">
    <location>
        <begin position="916"/>
        <end position="940"/>
    </location>
</feature>
<comment type="subcellular location">
    <subcellularLocation>
        <location evidence="1">Cell membrane</location>
        <topology evidence="1">Multi-pass membrane protein</topology>
    </subcellularLocation>
</comment>
<reference evidence="10 11" key="1">
    <citation type="submission" date="2023-05" db="EMBL/GenBank/DDBJ databases">
        <title>Corynebacterium suedekumii sp. nov. and Corynebacterium breve sp. nov. isolated from raw cow's milk.</title>
        <authorList>
            <person name="Baer M.K."/>
            <person name="Mehl L."/>
            <person name="Hellmuth R."/>
            <person name="Marke G."/>
            <person name="Lipski A."/>
        </authorList>
    </citation>
    <scope>NUCLEOTIDE SEQUENCE [LARGE SCALE GENOMIC DNA]</scope>
    <source>
        <strain evidence="10 11">LM112</strain>
    </source>
</reference>
<evidence type="ECO:0000256" key="5">
    <source>
        <dbReference type="ARBA" id="ARBA00022984"/>
    </source>
</evidence>
<gene>
    <name evidence="10" type="primary">murJ</name>
    <name evidence="10" type="ORF">QP029_03850</name>
</gene>
<feature type="transmembrane region" description="Helical" evidence="9">
    <location>
        <begin position="385"/>
        <end position="405"/>
    </location>
</feature>
<feature type="transmembrane region" description="Helical" evidence="9">
    <location>
        <begin position="457"/>
        <end position="481"/>
    </location>
</feature>